<keyword evidence="3" id="KW-1185">Reference proteome</keyword>
<organism evidence="2 3">
    <name type="scientific">Trichoderma longibrachiatum ATCC 18648</name>
    <dbReference type="NCBI Taxonomy" id="983965"/>
    <lineage>
        <taxon>Eukaryota</taxon>
        <taxon>Fungi</taxon>
        <taxon>Dikarya</taxon>
        <taxon>Ascomycota</taxon>
        <taxon>Pezizomycotina</taxon>
        <taxon>Sordariomycetes</taxon>
        <taxon>Hypocreomycetidae</taxon>
        <taxon>Hypocreales</taxon>
        <taxon>Hypocreaceae</taxon>
        <taxon>Trichoderma</taxon>
    </lineage>
</organism>
<sequence length="80" mass="8410">MATPPTTIALSLCSSVFVLVLSISGVCLNHLVDLLIRPHTPPGMAQSSPVLFAPIQLAATTSTTELPPLSSLQLLETTRE</sequence>
<gene>
    <name evidence="2" type="ORF">M440DRAFT_1400213</name>
</gene>
<keyword evidence="1" id="KW-0812">Transmembrane</keyword>
<accession>A0A2T4C6W2</accession>
<reference evidence="2 3" key="1">
    <citation type="submission" date="2016-07" db="EMBL/GenBank/DDBJ databases">
        <title>Multiple horizontal gene transfer events from other fungi enriched the ability of initially mycotrophic Trichoderma (Ascomycota) to feed on dead plant biomass.</title>
        <authorList>
            <consortium name="DOE Joint Genome Institute"/>
            <person name="Aerts A."/>
            <person name="Atanasova L."/>
            <person name="Chenthamara K."/>
            <person name="Zhang J."/>
            <person name="Grujic M."/>
            <person name="Henrissat B."/>
            <person name="Kuo A."/>
            <person name="Salamov A."/>
            <person name="Lipzen A."/>
            <person name="Labutti K."/>
            <person name="Barry K."/>
            <person name="Miao Y."/>
            <person name="Rahimi M.J."/>
            <person name="Shen Q."/>
            <person name="Grigoriev I.V."/>
            <person name="Kubicek C.P."/>
            <person name="Druzhinina I.S."/>
        </authorList>
    </citation>
    <scope>NUCLEOTIDE SEQUENCE [LARGE SCALE GENOMIC DNA]</scope>
    <source>
        <strain evidence="2 3">ATCC 18648</strain>
    </source>
</reference>
<evidence type="ECO:0000256" key="1">
    <source>
        <dbReference type="SAM" id="Phobius"/>
    </source>
</evidence>
<dbReference type="Proteomes" id="UP000240760">
    <property type="component" value="Unassembled WGS sequence"/>
</dbReference>
<feature type="transmembrane region" description="Helical" evidence="1">
    <location>
        <begin position="6"/>
        <end position="28"/>
    </location>
</feature>
<keyword evidence="1" id="KW-0472">Membrane</keyword>
<name>A0A2T4C6W2_TRILO</name>
<proteinExistence type="predicted"/>
<dbReference type="EMBL" id="KZ679130">
    <property type="protein sequence ID" value="PTB77306.1"/>
    <property type="molecule type" value="Genomic_DNA"/>
</dbReference>
<dbReference type="AlphaFoldDB" id="A0A2T4C6W2"/>
<evidence type="ECO:0000313" key="3">
    <source>
        <dbReference type="Proteomes" id="UP000240760"/>
    </source>
</evidence>
<evidence type="ECO:0000313" key="2">
    <source>
        <dbReference type="EMBL" id="PTB77306.1"/>
    </source>
</evidence>
<keyword evidence="1" id="KW-1133">Transmembrane helix</keyword>
<protein>
    <submittedName>
        <fullName evidence="2">Uncharacterized protein</fullName>
    </submittedName>
</protein>